<accession>B0G407</accession>
<dbReference type="GeneID" id="92862865"/>
<dbReference type="Proteomes" id="UP000005359">
    <property type="component" value="Unassembled WGS sequence"/>
</dbReference>
<organism evidence="1 2">
    <name type="scientific">Dorea formicigenerans ATCC 27755</name>
    <dbReference type="NCBI Taxonomy" id="411461"/>
    <lineage>
        <taxon>Bacteria</taxon>
        <taxon>Bacillati</taxon>
        <taxon>Bacillota</taxon>
        <taxon>Clostridia</taxon>
        <taxon>Lachnospirales</taxon>
        <taxon>Lachnospiraceae</taxon>
        <taxon>Dorea</taxon>
    </lineage>
</organism>
<evidence type="ECO:0000313" key="2">
    <source>
        <dbReference type="Proteomes" id="UP000005359"/>
    </source>
</evidence>
<dbReference type="RefSeq" id="WP_005331770.1">
    <property type="nucleotide sequence ID" value="NZ_AAXA02000011.1"/>
</dbReference>
<protein>
    <recommendedName>
        <fullName evidence="3">RHS repeat protein</fullName>
    </recommendedName>
</protein>
<sequence>MYTYDAGSNITTCKTYAYTEADTVTGTAKTTETYTYGNSAWKDQLTEYRGQKIRYDAMGNPISYRGMTMEWEQGRKLKKITGNGVTQSHSYDADGIRIRKVVNGVTTQFYTNGTSILAQKSSDGTRLDFLYDDQGKLFAMEYEGERYF</sequence>
<evidence type="ECO:0000313" key="1">
    <source>
        <dbReference type="EMBL" id="EDR47459.1"/>
    </source>
</evidence>
<reference evidence="1 2" key="1">
    <citation type="submission" date="2007-10" db="EMBL/GenBank/DDBJ databases">
        <title>Draft genome sequence of Dorea formicigenerans(ATCC 27755).</title>
        <authorList>
            <person name="Sudarsanam P."/>
            <person name="Ley R."/>
            <person name="Guruge J."/>
            <person name="Turnbaugh P.J."/>
            <person name="Mahowald M."/>
            <person name="Liep D."/>
            <person name="Gordon J."/>
        </authorList>
    </citation>
    <scope>NUCLEOTIDE SEQUENCE [LARGE SCALE GENOMIC DNA]</scope>
    <source>
        <strain evidence="1 2">ATCC 27755</strain>
    </source>
</reference>
<dbReference type="AlphaFoldDB" id="B0G407"/>
<dbReference type="eggNOG" id="COG3209">
    <property type="taxonomic scope" value="Bacteria"/>
</dbReference>
<comment type="caution">
    <text evidence="1">The sequence shown here is derived from an EMBL/GenBank/DDBJ whole genome shotgun (WGS) entry which is preliminary data.</text>
</comment>
<dbReference type="Gene3D" id="2.180.10.10">
    <property type="entry name" value="RHS repeat-associated core"/>
    <property type="match status" value="1"/>
</dbReference>
<evidence type="ECO:0008006" key="3">
    <source>
        <dbReference type="Google" id="ProtNLM"/>
    </source>
</evidence>
<reference evidence="1 2" key="2">
    <citation type="submission" date="2007-10" db="EMBL/GenBank/DDBJ databases">
        <authorList>
            <person name="Fulton L."/>
            <person name="Clifton S."/>
            <person name="Fulton B."/>
            <person name="Xu J."/>
            <person name="Minx P."/>
            <person name="Pepin K.H."/>
            <person name="Johnson M."/>
            <person name="Thiruvilangam P."/>
            <person name="Bhonagiri V."/>
            <person name="Nash W.E."/>
            <person name="Wang C."/>
            <person name="Mardis E.R."/>
            <person name="Wilson R.K."/>
        </authorList>
    </citation>
    <scope>NUCLEOTIDE SEQUENCE [LARGE SCALE GENOMIC DNA]</scope>
    <source>
        <strain evidence="1 2">ATCC 27755</strain>
    </source>
</reference>
<name>B0G407_9FIRM</name>
<dbReference type="STRING" id="411461.DORFOR_00984"/>
<gene>
    <name evidence="1" type="ORF">DORFOR_00984</name>
</gene>
<proteinExistence type="predicted"/>
<dbReference type="PaxDb" id="411461-DORFOR_00984"/>
<dbReference type="EMBL" id="AAXA02000011">
    <property type="protein sequence ID" value="EDR47459.1"/>
    <property type="molecule type" value="Genomic_DNA"/>
</dbReference>